<accession>A0A3D9YQH7</accession>
<keyword evidence="2" id="KW-0132">Cell division</keyword>
<name>A0A3D9YQH7_9HYPH</name>
<dbReference type="AlphaFoldDB" id="A0A3D9YQH7"/>
<comment type="caution">
    <text evidence="2">The sequence shown here is derived from an EMBL/GenBank/DDBJ whole genome shotgun (WGS) entry which is preliminary data.</text>
</comment>
<dbReference type="EMBL" id="QUMO01000004">
    <property type="protein sequence ID" value="REF84755.1"/>
    <property type="molecule type" value="Genomic_DNA"/>
</dbReference>
<dbReference type="Proteomes" id="UP000256900">
    <property type="component" value="Unassembled WGS sequence"/>
</dbReference>
<feature type="compositionally biased region" description="Basic and acidic residues" evidence="1">
    <location>
        <begin position="57"/>
        <end position="70"/>
    </location>
</feature>
<protein>
    <submittedName>
        <fullName evidence="2">Cell division and transport-associated protein TolA</fullName>
    </submittedName>
</protein>
<keyword evidence="2" id="KW-0131">Cell cycle</keyword>
<sequence>MDDASGKPGYIASGAAHVALLAAMLISFSYSPKFDDVQETVPVDLVTDSDVNQIVKGDKSAKTVQEHPHVDQVATTEDLKPKPPIADAKRDVPTPPPPLKRIADPGQDDKVEPPKPPADAAAPPPPAAKLLPVPPIEAKPPPDTTADEPLPPPRPKILPKKPPPPKVEAQKPPQFKPDQIAKLLDDAPPKPSKVHEHHASKPKSGDDTHDPPRHFDADDISRLLSHEAPSRRASTGARLQQLASLGSPTASAPRMSPSLQAAMEGWFQDQFQGCWIQPITVPQGPKYVPEIRVPLNLDGSLAADPTLLNPPDDPSWQALADSAMRAVRKCDPLPVPDRFKPYYDEWRNRIVRFEDDTM</sequence>
<organism evidence="2 3">
    <name type="scientific">Methylovirgula ligni</name>
    <dbReference type="NCBI Taxonomy" id="569860"/>
    <lineage>
        <taxon>Bacteria</taxon>
        <taxon>Pseudomonadati</taxon>
        <taxon>Pseudomonadota</taxon>
        <taxon>Alphaproteobacteria</taxon>
        <taxon>Hyphomicrobiales</taxon>
        <taxon>Beijerinckiaceae</taxon>
        <taxon>Methylovirgula</taxon>
    </lineage>
</organism>
<dbReference type="GO" id="GO:0051301">
    <property type="term" value="P:cell division"/>
    <property type="evidence" value="ECO:0007669"/>
    <property type="project" value="UniProtKB-KW"/>
</dbReference>
<feature type="region of interest" description="Disordered" evidence="1">
    <location>
        <begin position="57"/>
        <end position="221"/>
    </location>
</feature>
<feature type="compositionally biased region" description="Pro residues" evidence="1">
    <location>
        <begin position="114"/>
        <end position="166"/>
    </location>
</feature>
<evidence type="ECO:0000256" key="1">
    <source>
        <dbReference type="SAM" id="MobiDB-lite"/>
    </source>
</evidence>
<feature type="compositionally biased region" description="Basic and acidic residues" evidence="1">
    <location>
        <begin position="183"/>
        <end position="221"/>
    </location>
</feature>
<feature type="compositionally biased region" description="Basic and acidic residues" evidence="1">
    <location>
        <begin position="77"/>
        <end position="92"/>
    </location>
</feature>
<gene>
    <name evidence="2" type="ORF">DES32_2869</name>
</gene>
<dbReference type="OrthoDB" id="7161229at2"/>
<proteinExistence type="predicted"/>
<evidence type="ECO:0000313" key="2">
    <source>
        <dbReference type="EMBL" id="REF84755.1"/>
    </source>
</evidence>
<dbReference type="RefSeq" id="WP_115837362.1">
    <property type="nucleotide sequence ID" value="NZ_CP025086.1"/>
</dbReference>
<feature type="compositionally biased region" description="Basic and acidic residues" evidence="1">
    <location>
        <begin position="101"/>
        <end position="113"/>
    </location>
</feature>
<keyword evidence="3" id="KW-1185">Reference proteome</keyword>
<reference evidence="2 3" key="1">
    <citation type="submission" date="2018-08" db="EMBL/GenBank/DDBJ databases">
        <title>Genomic Encyclopedia of Type Strains, Phase IV (KMG-IV): sequencing the most valuable type-strain genomes for metagenomic binning, comparative biology and taxonomic classification.</title>
        <authorList>
            <person name="Goeker M."/>
        </authorList>
    </citation>
    <scope>NUCLEOTIDE SEQUENCE [LARGE SCALE GENOMIC DNA]</scope>
    <source>
        <strain evidence="2 3">BW863</strain>
    </source>
</reference>
<evidence type="ECO:0000313" key="3">
    <source>
        <dbReference type="Proteomes" id="UP000256900"/>
    </source>
</evidence>
<dbReference type="Gene3D" id="3.30.1150.10">
    <property type="match status" value="1"/>
</dbReference>